<proteinExistence type="predicted"/>
<dbReference type="EMBL" id="JANPWB010000008">
    <property type="protein sequence ID" value="KAJ1162038.1"/>
    <property type="molecule type" value="Genomic_DNA"/>
</dbReference>
<gene>
    <name evidence="1" type="ORF">NDU88_002517</name>
</gene>
<accession>A0AAV7SDA6</accession>
<name>A0AAV7SDA6_PLEWA</name>
<comment type="caution">
    <text evidence="1">The sequence shown here is derived from an EMBL/GenBank/DDBJ whole genome shotgun (WGS) entry which is preliminary data.</text>
</comment>
<sequence length="101" mass="11023">MLTSVELFSPPSGLRLSPARSPAALCSRPQEPCLQNYWCGPGHMSSSSDLDPVRGPCFRYCKAMSPRNNPLKSETAFLYYSCSATSSSFHSVAAENLEIVM</sequence>
<dbReference type="AlphaFoldDB" id="A0AAV7SDA6"/>
<evidence type="ECO:0000313" key="1">
    <source>
        <dbReference type="EMBL" id="KAJ1162038.1"/>
    </source>
</evidence>
<dbReference type="Proteomes" id="UP001066276">
    <property type="component" value="Chromosome 4_2"/>
</dbReference>
<protein>
    <submittedName>
        <fullName evidence="1">Uncharacterized protein</fullName>
    </submittedName>
</protein>
<keyword evidence="2" id="KW-1185">Reference proteome</keyword>
<organism evidence="1 2">
    <name type="scientific">Pleurodeles waltl</name>
    <name type="common">Iberian ribbed newt</name>
    <dbReference type="NCBI Taxonomy" id="8319"/>
    <lineage>
        <taxon>Eukaryota</taxon>
        <taxon>Metazoa</taxon>
        <taxon>Chordata</taxon>
        <taxon>Craniata</taxon>
        <taxon>Vertebrata</taxon>
        <taxon>Euteleostomi</taxon>
        <taxon>Amphibia</taxon>
        <taxon>Batrachia</taxon>
        <taxon>Caudata</taxon>
        <taxon>Salamandroidea</taxon>
        <taxon>Salamandridae</taxon>
        <taxon>Pleurodelinae</taxon>
        <taxon>Pleurodeles</taxon>
    </lineage>
</organism>
<evidence type="ECO:0000313" key="2">
    <source>
        <dbReference type="Proteomes" id="UP001066276"/>
    </source>
</evidence>
<reference evidence="1" key="1">
    <citation type="journal article" date="2022" name="bioRxiv">
        <title>Sequencing and chromosome-scale assembly of the giantPleurodeles waltlgenome.</title>
        <authorList>
            <person name="Brown T."/>
            <person name="Elewa A."/>
            <person name="Iarovenko S."/>
            <person name="Subramanian E."/>
            <person name="Araus A.J."/>
            <person name="Petzold A."/>
            <person name="Susuki M."/>
            <person name="Suzuki K.-i.T."/>
            <person name="Hayashi T."/>
            <person name="Toyoda A."/>
            <person name="Oliveira C."/>
            <person name="Osipova E."/>
            <person name="Leigh N.D."/>
            <person name="Simon A."/>
            <person name="Yun M.H."/>
        </authorList>
    </citation>
    <scope>NUCLEOTIDE SEQUENCE</scope>
    <source>
        <strain evidence="1">20211129_DDA</strain>
        <tissue evidence="1">Liver</tissue>
    </source>
</reference>